<dbReference type="InterPro" id="IPR013154">
    <property type="entry name" value="ADH-like_N"/>
</dbReference>
<feature type="non-terminal residue" evidence="2">
    <location>
        <position position="338"/>
    </location>
</feature>
<dbReference type="RefSeq" id="XP_007762385.1">
    <property type="nucleotide sequence ID" value="XM_007764195.1"/>
</dbReference>
<proteinExistence type="predicted"/>
<dbReference type="InterPro" id="IPR011032">
    <property type="entry name" value="GroES-like_sf"/>
</dbReference>
<dbReference type="CDD" id="cd08249">
    <property type="entry name" value="enoyl_reductase_like"/>
    <property type="match status" value="1"/>
</dbReference>
<keyword evidence="3" id="KW-1185">Reference proteome</keyword>
<dbReference type="OMA" id="MPLAYQA"/>
<dbReference type="AlphaFoldDB" id="A0A5M3N8V9"/>
<dbReference type="GO" id="GO:0016651">
    <property type="term" value="F:oxidoreductase activity, acting on NAD(P)H"/>
    <property type="evidence" value="ECO:0007669"/>
    <property type="project" value="InterPro"/>
</dbReference>
<comment type="caution">
    <text evidence="2">The sequence shown here is derived from an EMBL/GenBank/DDBJ whole genome shotgun (WGS) entry which is preliminary data.</text>
</comment>
<dbReference type="Pfam" id="PF08240">
    <property type="entry name" value="ADH_N"/>
    <property type="match status" value="1"/>
</dbReference>
<dbReference type="SUPFAM" id="SSF50129">
    <property type="entry name" value="GroES-like"/>
    <property type="match status" value="1"/>
</dbReference>
<dbReference type="EMBL" id="JH711573">
    <property type="protein sequence ID" value="EIW87291.1"/>
    <property type="molecule type" value="Genomic_DNA"/>
</dbReference>
<dbReference type="Pfam" id="PF00107">
    <property type="entry name" value="ADH_zinc_N"/>
    <property type="match status" value="1"/>
</dbReference>
<evidence type="ECO:0000259" key="1">
    <source>
        <dbReference type="SMART" id="SM00829"/>
    </source>
</evidence>
<sequence>QRALLLQAKQGAFVLGTRAIPKPGQGRLLIKVEAASLNPIDWRIQETGLFIEDYPAVLGYGTAGVVAEVGEGVTKFAVGDRVAAPGIVGNSDYCSFQQYSLGDARFTAKIPSNVSFDEAASLGVSLDTPAIGLFGPHNAKLTSPIDKPGVYKGQSIVILGGSATISQFAIQLSRLAGFSNIIAVASPVHEPLLKSLGATHVVDRRSPSADIIASIKSIADSDIKVVYDGICGDDTQAVGWGVLSQGGHMAVSKGTIKAPEGDEETRTVGFTFGSPHIPPHYEFGEKLWGSVHDWLQNGTIVPNKVEVLPGGLGGIVAGLERLEAGKVSGVKLVVRPQE</sequence>
<dbReference type="KEGG" id="cput:CONPUDRAFT_39477"/>
<dbReference type="Gene3D" id="3.40.50.720">
    <property type="entry name" value="NAD(P)-binding Rossmann-like Domain"/>
    <property type="match status" value="1"/>
</dbReference>
<evidence type="ECO:0000313" key="3">
    <source>
        <dbReference type="Proteomes" id="UP000053558"/>
    </source>
</evidence>
<dbReference type="InterPro" id="IPR013149">
    <property type="entry name" value="ADH-like_C"/>
</dbReference>
<evidence type="ECO:0000313" key="2">
    <source>
        <dbReference type="EMBL" id="EIW87291.1"/>
    </source>
</evidence>
<organism evidence="2 3">
    <name type="scientific">Coniophora puteana (strain RWD-64-598)</name>
    <name type="common">Brown rot fungus</name>
    <dbReference type="NCBI Taxonomy" id="741705"/>
    <lineage>
        <taxon>Eukaryota</taxon>
        <taxon>Fungi</taxon>
        <taxon>Dikarya</taxon>
        <taxon>Basidiomycota</taxon>
        <taxon>Agaricomycotina</taxon>
        <taxon>Agaricomycetes</taxon>
        <taxon>Agaricomycetidae</taxon>
        <taxon>Boletales</taxon>
        <taxon>Coniophorineae</taxon>
        <taxon>Coniophoraceae</taxon>
        <taxon>Coniophora</taxon>
    </lineage>
</organism>
<reference evidence="3" key="1">
    <citation type="journal article" date="2012" name="Science">
        <title>The Paleozoic origin of enzymatic lignin decomposition reconstructed from 31 fungal genomes.</title>
        <authorList>
            <person name="Floudas D."/>
            <person name="Binder M."/>
            <person name="Riley R."/>
            <person name="Barry K."/>
            <person name="Blanchette R.A."/>
            <person name="Henrissat B."/>
            <person name="Martinez A.T."/>
            <person name="Otillar R."/>
            <person name="Spatafora J.W."/>
            <person name="Yadav J.S."/>
            <person name="Aerts A."/>
            <person name="Benoit I."/>
            <person name="Boyd A."/>
            <person name="Carlson A."/>
            <person name="Copeland A."/>
            <person name="Coutinho P.M."/>
            <person name="de Vries R.P."/>
            <person name="Ferreira P."/>
            <person name="Findley K."/>
            <person name="Foster B."/>
            <person name="Gaskell J."/>
            <person name="Glotzer D."/>
            <person name="Gorecki P."/>
            <person name="Heitman J."/>
            <person name="Hesse C."/>
            <person name="Hori C."/>
            <person name="Igarashi K."/>
            <person name="Jurgens J.A."/>
            <person name="Kallen N."/>
            <person name="Kersten P."/>
            <person name="Kohler A."/>
            <person name="Kuees U."/>
            <person name="Kumar T.K.A."/>
            <person name="Kuo A."/>
            <person name="LaButti K."/>
            <person name="Larrondo L.F."/>
            <person name="Lindquist E."/>
            <person name="Ling A."/>
            <person name="Lombard V."/>
            <person name="Lucas S."/>
            <person name="Lundell T."/>
            <person name="Martin R."/>
            <person name="McLaughlin D.J."/>
            <person name="Morgenstern I."/>
            <person name="Morin E."/>
            <person name="Murat C."/>
            <person name="Nagy L.G."/>
            <person name="Nolan M."/>
            <person name="Ohm R.A."/>
            <person name="Patyshakuliyeva A."/>
            <person name="Rokas A."/>
            <person name="Ruiz-Duenas F.J."/>
            <person name="Sabat G."/>
            <person name="Salamov A."/>
            <person name="Samejima M."/>
            <person name="Schmutz J."/>
            <person name="Slot J.C."/>
            <person name="St John F."/>
            <person name="Stenlid J."/>
            <person name="Sun H."/>
            <person name="Sun S."/>
            <person name="Syed K."/>
            <person name="Tsang A."/>
            <person name="Wiebenga A."/>
            <person name="Young D."/>
            <person name="Pisabarro A."/>
            <person name="Eastwood D.C."/>
            <person name="Martin F."/>
            <person name="Cullen D."/>
            <person name="Grigoriev I.V."/>
            <person name="Hibbett D.S."/>
        </authorList>
    </citation>
    <scope>NUCLEOTIDE SEQUENCE [LARGE SCALE GENOMIC DNA]</scope>
    <source>
        <strain evidence="3">RWD-64-598 SS2</strain>
    </source>
</reference>
<dbReference type="Proteomes" id="UP000053558">
    <property type="component" value="Unassembled WGS sequence"/>
</dbReference>
<dbReference type="GeneID" id="19206859"/>
<dbReference type="InterPro" id="IPR020843">
    <property type="entry name" value="ER"/>
</dbReference>
<name>A0A5M3N8V9_CONPW</name>
<accession>A0A5M3N8V9</accession>
<protein>
    <submittedName>
        <fullName evidence="2">GroES-like protein</fullName>
    </submittedName>
</protein>
<dbReference type="OrthoDB" id="3233595at2759"/>
<dbReference type="SUPFAM" id="SSF51735">
    <property type="entry name" value="NAD(P)-binding Rossmann-fold domains"/>
    <property type="match status" value="1"/>
</dbReference>
<dbReference type="Gene3D" id="3.90.180.10">
    <property type="entry name" value="Medium-chain alcohol dehydrogenases, catalytic domain"/>
    <property type="match status" value="1"/>
</dbReference>
<dbReference type="InterPro" id="IPR047122">
    <property type="entry name" value="Trans-enoyl_RdTase-like"/>
</dbReference>
<gene>
    <name evidence="2" type="ORF">CONPUDRAFT_39477</name>
</gene>
<dbReference type="PANTHER" id="PTHR45348:SF2">
    <property type="entry name" value="ZINC-TYPE ALCOHOL DEHYDROGENASE-LIKE PROTEIN C2E1P3.01"/>
    <property type="match status" value="1"/>
</dbReference>
<feature type="domain" description="Enoyl reductase (ER)" evidence="1">
    <location>
        <begin position="11"/>
        <end position="334"/>
    </location>
</feature>
<feature type="non-terminal residue" evidence="2">
    <location>
        <position position="1"/>
    </location>
</feature>
<dbReference type="SMART" id="SM00829">
    <property type="entry name" value="PKS_ER"/>
    <property type="match status" value="1"/>
</dbReference>
<dbReference type="InterPro" id="IPR036291">
    <property type="entry name" value="NAD(P)-bd_dom_sf"/>
</dbReference>
<dbReference type="PANTHER" id="PTHR45348">
    <property type="entry name" value="HYPOTHETICAL OXIDOREDUCTASE (EUROFUNG)"/>
    <property type="match status" value="1"/>
</dbReference>